<feature type="domain" description="P-type ATPase C-terminal" evidence="17">
    <location>
        <begin position="865"/>
        <end position="1035"/>
    </location>
</feature>
<proteinExistence type="inferred from homology"/>
<feature type="binding site" evidence="12">
    <location>
        <position position="580"/>
    </location>
    <ligand>
        <name>ATP</name>
        <dbReference type="ChEBI" id="CHEBI:30616"/>
    </ligand>
</feature>
<feature type="binding site" evidence="12">
    <location>
        <position position="718"/>
    </location>
    <ligand>
        <name>ATP</name>
        <dbReference type="ChEBI" id="CHEBI:30616"/>
    </ligand>
</feature>
<feature type="binding site" evidence="12">
    <location>
        <position position="818"/>
    </location>
    <ligand>
        <name>ATP</name>
        <dbReference type="ChEBI" id="CHEBI:30616"/>
    </ligand>
</feature>
<evidence type="ECO:0000256" key="7">
    <source>
        <dbReference type="ARBA" id="ARBA00022842"/>
    </source>
</evidence>
<evidence type="ECO:0000256" key="15">
    <source>
        <dbReference type="SAM" id="MobiDB-lite"/>
    </source>
</evidence>
<name>A0A0L0DDD3_THETB</name>
<keyword evidence="10 14" id="KW-0472">Membrane</keyword>
<feature type="compositionally biased region" description="Low complexity" evidence="15">
    <location>
        <begin position="435"/>
        <end position="461"/>
    </location>
</feature>
<evidence type="ECO:0000256" key="6">
    <source>
        <dbReference type="ARBA" id="ARBA00022840"/>
    </source>
</evidence>
<dbReference type="GO" id="GO:0005524">
    <property type="term" value="F:ATP binding"/>
    <property type="evidence" value="ECO:0007669"/>
    <property type="project" value="UniProtKB-UniRule"/>
</dbReference>
<dbReference type="Proteomes" id="UP000054408">
    <property type="component" value="Unassembled WGS sequence"/>
</dbReference>
<keyword evidence="8 14" id="KW-1278">Translocase</keyword>
<dbReference type="InterPro" id="IPR036412">
    <property type="entry name" value="HAD-like_sf"/>
</dbReference>
<keyword evidence="19" id="KW-1185">Reference proteome</keyword>
<dbReference type="InterPro" id="IPR006539">
    <property type="entry name" value="P-type_ATPase_IV"/>
</dbReference>
<dbReference type="EMBL" id="GL349461">
    <property type="protein sequence ID" value="KNC50339.1"/>
    <property type="molecule type" value="Genomic_DNA"/>
</dbReference>
<dbReference type="InterPro" id="IPR032631">
    <property type="entry name" value="P-type_ATPase_N"/>
</dbReference>
<dbReference type="PANTHER" id="PTHR24092:SF150">
    <property type="entry name" value="PHOSPHOLIPID-TRANSPORTING ATPASE"/>
    <property type="match status" value="1"/>
</dbReference>
<dbReference type="NCBIfam" id="TIGR01652">
    <property type="entry name" value="ATPase-Plipid"/>
    <property type="match status" value="1"/>
</dbReference>
<sequence length="1168" mass="129920">MPRSYSGGWSGYDAYSTTATSAATTTESEDSRALFINDRERNAQFEYPNNKIRTSHYTMWNFVFITLYEQFSKLANAYFLVMACLTLIPTISPVHPWSSFMPLVFVITTSMIREAVEDYFRHRQDNEINHRIAFVLNTDTHEWYEEEWINVMPGDIVLVEDGGFLPADLLALVTSTDDGSCTVETRNLDGESNLKPKKAVEKCQELGDDLRKLSKMRGSLHYELPNNRLYAFNGSFEYKAPKAKKATSIPVTAKEVLLRGSMLKGTQWVIGLVVYTGHETKLMMNATKTKTKRSRVDRLMSKYLVVIMIFEFLVVFGSATAAVVLHLFILLSALIPISLYVSVEMVKVVQSLQINVDKDMYYEPTSKPARARTSNLTEELGQVKYNRMDFIKCSIGGVSYGTGITEAARAAQLRAEGKDAAQLDWHELQEEASSDSDSSSYDSGYGSSDVESSRRASSASTQSYALSPASYASESGEEFDPTMLKALDKGGDHGEDIDLFVTLLAVCNTVDPRKAKPEEAHKSDVYRGIRYQAASPDEAALVKAAAQFFDYRLVSRSGSNLTVLARGEKRKYKVLNVLEFDSDRKRMSVIVRMPDSRIMCLTKGADSVIYKLVNNAKAKVGRKTDSHLTTFSEEGLRTLACAYRELSDSEYKAWNKRYTKAALDVLKRDELIAEVSQDMETDLTLLGATGIEDKLQDGVPRTIATLAHASIKIWVLTGDKQETAINIGYACALLDQEMNILVVNTTSFEETHDVLKSYIRKYSPERNAKAGRYKNNALVMDGKSLAFVLSAPETQDLLYELGLMCVSVIFCRVSPLQKANVVGLVRARAKNDVTLAIGDGANDVSMITEAHVGVGIAGEEGMQAVLASDYAVGQFRFLQKLLLVHGRWSYRRVVKLILYSFQKNAAFNLTQLWFNIFAGMSGQTLLSDAHISFFNLTFTGLPIMLFAVFDQDVNSRGSQLFPQLYTIGQKDGLFNLHVFVAWFFEGIFQSLILFFLPMAAYYAVSPHESGRLDGLHHFGALVYVCIIIAANVKHARPEWGTHFGLSEFLDAPITWLLFILVPFVALLPGFIVEYVQVNFFPTKIDVVRKLRISRTKGDLSDETIGHIEAALAAHTGNFAGATISASGGTNTYSDTPESSGSTRWDASSSSDDDYSSYNESYEASASYS</sequence>
<dbReference type="NCBIfam" id="TIGR01494">
    <property type="entry name" value="ATPase_P-type"/>
    <property type="match status" value="1"/>
</dbReference>
<dbReference type="InterPro" id="IPR008250">
    <property type="entry name" value="ATPase_P-typ_transduc_dom_A_sf"/>
</dbReference>
<evidence type="ECO:0000256" key="8">
    <source>
        <dbReference type="ARBA" id="ARBA00022967"/>
    </source>
</evidence>
<evidence type="ECO:0000313" key="19">
    <source>
        <dbReference type="Proteomes" id="UP000054408"/>
    </source>
</evidence>
<dbReference type="InterPro" id="IPR032630">
    <property type="entry name" value="P_typ_ATPase_c"/>
</dbReference>
<feature type="compositionally biased region" description="Polar residues" evidence="15">
    <location>
        <begin position="1129"/>
        <end position="1144"/>
    </location>
</feature>
<evidence type="ECO:0000256" key="9">
    <source>
        <dbReference type="ARBA" id="ARBA00022989"/>
    </source>
</evidence>
<dbReference type="Pfam" id="PF13246">
    <property type="entry name" value="Cation_ATPase"/>
    <property type="match status" value="1"/>
</dbReference>
<dbReference type="FunFam" id="3.40.50.1000:FF:000014">
    <property type="entry name" value="Phospholipid-transporting ATPase"/>
    <property type="match status" value="1"/>
</dbReference>
<protein>
    <recommendedName>
        <fullName evidence="14">Phospholipid-transporting ATPase</fullName>
        <ecNumber evidence="14">7.6.2.1</ecNumber>
    </recommendedName>
</protein>
<accession>A0A0L0DDD3</accession>
<dbReference type="OrthoDB" id="377733at2759"/>
<evidence type="ECO:0000256" key="1">
    <source>
        <dbReference type="ARBA" id="ARBA00004141"/>
    </source>
</evidence>
<feature type="binding site" evidence="12">
    <location>
        <position position="538"/>
    </location>
    <ligand>
        <name>ATP</name>
        <dbReference type="ChEBI" id="CHEBI:30616"/>
    </ligand>
</feature>
<keyword evidence="5 12" id="KW-0547">Nucleotide-binding</keyword>
<dbReference type="SUPFAM" id="SSF81660">
    <property type="entry name" value="Metal cation-transporting ATPase, ATP-binding domain N"/>
    <property type="match status" value="1"/>
</dbReference>
<dbReference type="SUPFAM" id="SSF81653">
    <property type="entry name" value="Calcium ATPase, transduction domain A"/>
    <property type="match status" value="1"/>
</dbReference>
<evidence type="ECO:0000259" key="16">
    <source>
        <dbReference type="Pfam" id="PF16209"/>
    </source>
</evidence>
<dbReference type="SUPFAM" id="SSF81665">
    <property type="entry name" value="Calcium ATPase, transmembrane domain M"/>
    <property type="match status" value="1"/>
</dbReference>
<dbReference type="GO" id="GO:0005886">
    <property type="term" value="C:plasma membrane"/>
    <property type="evidence" value="ECO:0007669"/>
    <property type="project" value="TreeGrafter"/>
</dbReference>
<feature type="region of interest" description="Disordered" evidence="15">
    <location>
        <begin position="1129"/>
        <end position="1168"/>
    </location>
</feature>
<keyword evidence="6 12" id="KW-0067">ATP-binding</keyword>
<feature type="binding site" evidence="12">
    <location>
        <position position="637"/>
    </location>
    <ligand>
        <name>ATP</name>
        <dbReference type="ChEBI" id="CHEBI:30616"/>
    </ligand>
</feature>
<dbReference type="RefSeq" id="XP_013756885.1">
    <property type="nucleotide sequence ID" value="XM_013901431.1"/>
</dbReference>
<comment type="subcellular location">
    <subcellularLocation>
        <location evidence="1 14">Membrane</location>
        <topology evidence="1 14">Multi-pass membrane protein</topology>
    </subcellularLocation>
</comment>
<evidence type="ECO:0000256" key="5">
    <source>
        <dbReference type="ARBA" id="ARBA00022741"/>
    </source>
</evidence>
<feature type="domain" description="P-type ATPase N-terminal" evidence="16">
    <location>
        <begin position="35"/>
        <end position="99"/>
    </location>
</feature>
<dbReference type="AlphaFoldDB" id="A0A0L0DDD3"/>
<evidence type="ECO:0000256" key="10">
    <source>
        <dbReference type="ARBA" id="ARBA00023136"/>
    </source>
</evidence>
<dbReference type="InterPro" id="IPR001757">
    <property type="entry name" value="P_typ_ATPase"/>
</dbReference>
<organism evidence="18 19">
    <name type="scientific">Thecamonas trahens ATCC 50062</name>
    <dbReference type="NCBI Taxonomy" id="461836"/>
    <lineage>
        <taxon>Eukaryota</taxon>
        <taxon>Apusozoa</taxon>
        <taxon>Apusomonadida</taxon>
        <taxon>Apusomonadidae</taxon>
        <taxon>Thecamonas</taxon>
    </lineage>
</organism>
<feature type="binding site" evidence="12">
    <location>
        <position position="842"/>
    </location>
    <ligand>
        <name>ATP</name>
        <dbReference type="ChEBI" id="CHEBI:30616"/>
    </ligand>
</feature>
<dbReference type="InterPro" id="IPR023214">
    <property type="entry name" value="HAD_sf"/>
</dbReference>
<feature type="transmembrane region" description="Helical" evidence="14">
    <location>
        <begin position="1052"/>
        <end position="1075"/>
    </location>
</feature>
<keyword evidence="7 13" id="KW-0460">Magnesium</keyword>
<feature type="binding site" evidence="13">
    <location>
        <position position="843"/>
    </location>
    <ligand>
        <name>Mg(2+)</name>
        <dbReference type="ChEBI" id="CHEBI:18420"/>
    </ligand>
</feature>
<dbReference type="eggNOG" id="KOG0206">
    <property type="taxonomic scope" value="Eukaryota"/>
</dbReference>
<dbReference type="InterPro" id="IPR023298">
    <property type="entry name" value="ATPase_P-typ_TM_dom_sf"/>
</dbReference>
<feature type="transmembrane region" description="Helical" evidence="14">
    <location>
        <begin position="1015"/>
        <end position="1032"/>
    </location>
</feature>
<dbReference type="Gene3D" id="3.40.50.1000">
    <property type="entry name" value="HAD superfamily/HAD-like"/>
    <property type="match status" value="1"/>
</dbReference>
<evidence type="ECO:0000256" key="2">
    <source>
        <dbReference type="ARBA" id="ARBA00008109"/>
    </source>
</evidence>
<evidence type="ECO:0000256" key="4">
    <source>
        <dbReference type="ARBA" id="ARBA00022723"/>
    </source>
</evidence>
<feature type="transmembrane region" description="Helical" evidence="14">
    <location>
        <begin position="299"/>
        <end position="317"/>
    </location>
</feature>
<dbReference type="GO" id="GO:0016887">
    <property type="term" value="F:ATP hydrolysis activity"/>
    <property type="evidence" value="ECO:0007669"/>
    <property type="project" value="InterPro"/>
</dbReference>
<evidence type="ECO:0000256" key="3">
    <source>
        <dbReference type="ARBA" id="ARBA00022692"/>
    </source>
</evidence>
<keyword evidence="4 13" id="KW-0479">Metal-binding</keyword>
<feature type="transmembrane region" description="Helical" evidence="14">
    <location>
        <begin position="979"/>
        <end position="1003"/>
    </location>
</feature>
<feature type="transmembrane region" description="Helical" evidence="14">
    <location>
        <begin position="97"/>
        <end position="116"/>
    </location>
</feature>
<feature type="transmembrane region" description="Helical" evidence="14">
    <location>
        <begin position="929"/>
        <end position="949"/>
    </location>
</feature>
<feature type="compositionally biased region" description="Low complexity" evidence="15">
    <location>
        <begin position="1145"/>
        <end position="1168"/>
    </location>
</feature>
<feature type="binding site" evidence="12">
    <location>
        <position position="812"/>
    </location>
    <ligand>
        <name>ATP</name>
        <dbReference type="ChEBI" id="CHEBI:30616"/>
    </ligand>
</feature>
<dbReference type="Gene3D" id="2.70.150.10">
    <property type="entry name" value="Calcium-transporting ATPase, cytoplasmic transduction domain A"/>
    <property type="match status" value="1"/>
</dbReference>
<gene>
    <name evidence="18" type="ORF">AMSG_06823</name>
</gene>
<keyword evidence="3 14" id="KW-0812">Transmembrane</keyword>
<dbReference type="GO" id="GO:0140326">
    <property type="term" value="F:ATPase-coupled intramembrane lipid transporter activity"/>
    <property type="evidence" value="ECO:0007669"/>
    <property type="project" value="UniProtKB-EC"/>
</dbReference>
<reference evidence="18 19" key="1">
    <citation type="submission" date="2010-05" db="EMBL/GenBank/DDBJ databases">
        <title>The Genome Sequence of Thecamonas trahens ATCC 50062.</title>
        <authorList>
            <consortium name="The Broad Institute Genome Sequencing Platform"/>
            <person name="Russ C."/>
            <person name="Cuomo C."/>
            <person name="Shea T."/>
            <person name="Young S.K."/>
            <person name="Zeng Q."/>
            <person name="Koehrsen M."/>
            <person name="Haas B."/>
            <person name="Borodovsky M."/>
            <person name="Guigo R."/>
            <person name="Alvarado L."/>
            <person name="Berlin A."/>
            <person name="Bochicchio J."/>
            <person name="Borenstein D."/>
            <person name="Chapman S."/>
            <person name="Chen Z."/>
            <person name="Freedman E."/>
            <person name="Gellesch M."/>
            <person name="Goldberg J."/>
            <person name="Griggs A."/>
            <person name="Gujja S."/>
            <person name="Heilman E."/>
            <person name="Heiman D."/>
            <person name="Hepburn T."/>
            <person name="Howarth C."/>
            <person name="Jen D."/>
            <person name="Larson L."/>
            <person name="Mehta T."/>
            <person name="Park D."/>
            <person name="Pearson M."/>
            <person name="Roberts A."/>
            <person name="Saif S."/>
            <person name="Shenoy N."/>
            <person name="Sisk P."/>
            <person name="Stolte C."/>
            <person name="Sykes S."/>
            <person name="Thomson T."/>
            <person name="Walk T."/>
            <person name="White J."/>
            <person name="Yandava C."/>
            <person name="Burger G."/>
            <person name="Gray M.W."/>
            <person name="Holland P.W.H."/>
            <person name="King N."/>
            <person name="Lang F.B.F."/>
            <person name="Roger A.J."/>
            <person name="Ruiz-Trillo I."/>
            <person name="Lander E."/>
            <person name="Nusbaum C."/>
        </authorList>
    </citation>
    <scope>NUCLEOTIDE SEQUENCE [LARGE SCALE GENOMIC DNA]</scope>
    <source>
        <strain evidence="18 19">ATCC 50062</strain>
    </source>
</reference>
<dbReference type="GeneID" id="25565901"/>
<feature type="binding site" evidence="12">
    <location>
        <position position="717"/>
    </location>
    <ligand>
        <name>ATP</name>
        <dbReference type="ChEBI" id="CHEBI:30616"/>
    </ligand>
</feature>
<feature type="binding site" evidence="12">
    <location>
        <position position="603"/>
    </location>
    <ligand>
        <name>ATP</name>
        <dbReference type="ChEBI" id="CHEBI:30616"/>
    </ligand>
</feature>
<comment type="cofactor">
    <cofactor evidence="13">
        <name>Mg(2+)</name>
        <dbReference type="ChEBI" id="CHEBI:18420"/>
    </cofactor>
</comment>
<comment type="catalytic activity">
    <reaction evidence="11 14">
        <text>ATP + H2O + phospholipidSide 1 = ADP + phosphate + phospholipidSide 2.</text>
        <dbReference type="EC" id="7.6.2.1"/>
    </reaction>
</comment>
<keyword evidence="9 14" id="KW-1133">Transmembrane helix</keyword>
<evidence type="ECO:0000256" key="13">
    <source>
        <dbReference type="PIRSR" id="PIRSR606539-3"/>
    </source>
</evidence>
<dbReference type="InterPro" id="IPR023299">
    <property type="entry name" value="ATPase_P-typ_cyto_dom_N"/>
</dbReference>
<dbReference type="GO" id="GO:0045332">
    <property type="term" value="P:phospholipid translocation"/>
    <property type="evidence" value="ECO:0007669"/>
    <property type="project" value="TreeGrafter"/>
</dbReference>
<dbReference type="GO" id="GO:0000287">
    <property type="term" value="F:magnesium ion binding"/>
    <property type="evidence" value="ECO:0007669"/>
    <property type="project" value="UniProtKB-UniRule"/>
</dbReference>
<evidence type="ECO:0000256" key="11">
    <source>
        <dbReference type="ARBA" id="ARBA00034036"/>
    </source>
</evidence>
<dbReference type="Gene3D" id="3.40.1110.10">
    <property type="entry name" value="Calcium-transporting ATPase, cytoplasmic domain N"/>
    <property type="match status" value="1"/>
</dbReference>
<evidence type="ECO:0000256" key="14">
    <source>
        <dbReference type="RuleBase" id="RU362033"/>
    </source>
</evidence>
<feature type="binding site" evidence="13">
    <location>
        <position position="839"/>
    </location>
    <ligand>
        <name>Mg(2+)</name>
        <dbReference type="ChEBI" id="CHEBI:18420"/>
    </ligand>
</feature>
<feature type="binding site" evidence="12">
    <location>
        <position position="719"/>
    </location>
    <ligand>
        <name>ATP</name>
        <dbReference type="ChEBI" id="CHEBI:30616"/>
    </ligand>
</feature>
<evidence type="ECO:0000256" key="12">
    <source>
        <dbReference type="PIRSR" id="PIRSR606539-2"/>
    </source>
</evidence>
<dbReference type="EC" id="7.6.2.1" evidence="14"/>
<dbReference type="Pfam" id="PF16212">
    <property type="entry name" value="PhoLip_ATPase_C"/>
    <property type="match status" value="1"/>
</dbReference>
<comment type="similarity">
    <text evidence="2 14">Belongs to the cation transport ATPase (P-type) (TC 3.A.3) family. Type IV subfamily.</text>
</comment>
<dbReference type="Pfam" id="PF16209">
    <property type="entry name" value="PhoLip_ATPase_N"/>
    <property type="match status" value="1"/>
</dbReference>
<feature type="region of interest" description="Disordered" evidence="15">
    <location>
        <begin position="429"/>
        <end position="461"/>
    </location>
</feature>
<feature type="binding site" evidence="12">
    <location>
        <position position="843"/>
    </location>
    <ligand>
        <name>ATP</name>
        <dbReference type="ChEBI" id="CHEBI:30616"/>
    </ligand>
</feature>
<evidence type="ECO:0000259" key="17">
    <source>
        <dbReference type="Pfam" id="PF16212"/>
    </source>
</evidence>
<dbReference type="SUPFAM" id="SSF56784">
    <property type="entry name" value="HAD-like"/>
    <property type="match status" value="1"/>
</dbReference>
<dbReference type="STRING" id="461836.A0A0L0DDD3"/>
<dbReference type="PANTHER" id="PTHR24092">
    <property type="entry name" value="PROBABLE PHOSPHOLIPID-TRANSPORTING ATPASE"/>
    <property type="match status" value="1"/>
</dbReference>
<dbReference type="OMA" id="WSYFIVL"/>
<evidence type="ECO:0000313" key="18">
    <source>
        <dbReference type="EMBL" id="KNC50339.1"/>
    </source>
</evidence>